<dbReference type="OrthoDB" id="73733at2"/>
<dbReference type="EMBL" id="CP029494">
    <property type="protein sequence ID" value="AWN23689.1"/>
    <property type="molecule type" value="Genomic_DNA"/>
</dbReference>
<proteinExistence type="predicted"/>
<dbReference type="RefSeq" id="WP_109827417.1">
    <property type="nucleotide sequence ID" value="NZ_CP029494.1"/>
</dbReference>
<name>A0A2Z3JLC0_9DEIO</name>
<keyword evidence="1" id="KW-0812">Transmembrane</keyword>
<reference evidence="2 3" key="1">
    <citation type="submission" date="2018-05" db="EMBL/GenBank/DDBJ databases">
        <title>Complete Genome Sequence of Deinococcus sp. strain 17bor-2.</title>
        <authorList>
            <person name="Srinivasan S."/>
        </authorList>
    </citation>
    <scope>NUCLEOTIDE SEQUENCE [LARGE SCALE GENOMIC DNA]</scope>
    <source>
        <strain evidence="2 3">17bor-2</strain>
    </source>
</reference>
<protein>
    <recommendedName>
        <fullName evidence="4">EamA-like transporter family protein</fullName>
    </recommendedName>
</protein>
<dbReference type="PANTHER" id="PTHR34821">
    <property type="entry name" value="INNER MEMBRANE PROTEIN YDCZ"/>
    <property type="match status" value="1"/>
</dbReference>
<feature type="transmembrane region" description="Helical" evidence="1">
    <location>
        <begin position="69"/>
        <end position="90"/>
    </location>
</feature>
<dbReference type="InterPro" id="IPR006750">
    <property type="entry name" value="YdcZ"/>
</dbReference>
<gene>
    <name evidence="2" type="ORF">DKM44_10995</name>
</gene>
<evidence type="ECO:0008006" key="4">
    <source>
        <dbReference type="Google" id="ProtNLM"/>
    </source>
</evidence>
<dbReference type="KEGG" id="dez:DKM44_10995"/>
<dbReference type="Proteomes" id="UP000245368">
    <property type="component" value="Chromosome"/>
</dbReference>
<dbReference type="AlphaFoldDB" id="A0A2Z3JLC0"/>
<dbReference type="PANTHER" id="PTHR34821:SF2">
    <property type="entry name" value="INNER MEMBRANE PROTEIN YDCZ"/>
    <property type="match status" value="1"/>
</dbReference>
<sequence>MALHPLLPAAVLIGALLPVQFALNSALTGFTHSPAATASVSYGVGLLALGLGLGWVHRGQIPFVRLRGAPGWSFLGGVVGSAYVIGSVVLTRLLGTGLAVSLVIAAQVGAGLMLDHFGWFGTVRRPMNRTRTLALALLLAALGLQVW</sequence>
<evidence type="ECO:0000256" key="1">
    <source>
        <dbReference type="SAM" id="Phobius"/>
    </source>
</evidence>
<keyword evidence="1" id="KW-1133">Transmembrane helix</keyword>
<keyword evidence="3" id="KW-1185">Reference proteome</keyword>
<dbReference type="GO" id="GO:0005886">
    <property type="term" value="C:plasma membrane"/>
    <property type="evidence" value="ECO:0007669"/>
    <property type="project" value="TreeGrafter"/>
</dbReference>
<dbReference type="Pfam" id="PF04657">
    <property type="entry name" value="DMT_YdcZ"/>
    <property type="match status" value="1"/>
</dbReference>
<feature type="transmembrane region" description="Helical" evidence="1">
    <location>
        <begin position="96"/>
        <end position="118"/>
    </location>
</feature>
<keyword evidence="1" id="KW-0472">Membrane</keyword>
<feature type="transmembrane region" description="Helical" evidence="1">
    <location>
        <begin position="38"/>
        <end position="57"/>
    </location>
</feature>
<accession>A0A2Z3JLC0</accession>
<evidence type="ECO:0000313" key="3">
    <source>
        <dbReference type="Proteomes" id="UP000245368"/>
    </source>
</evidence>
<organism evidence="2 3">
    <name type="scientific">Deinococcus irradiatisoli</name>
    <dbReference type="NCBI Taxonomy" id="2202254"/>
    <lineage>
        <taxon>Bacteria</taxon>
        <taxon>Thermotogati</taxon>
        <taxon>Deinococcota</taxon>
        <taxon>Deinococci</taxon>
        <taxon>Deinococcales</taxon>
        <taxon>Deinococcaceae</taxon>
        <taxon>Deinococcus</taxon>
    </lineage>
</organism>
<evidence type="ECO:0000313" key="2">
    <source>
        <dbReference type="EMBL" id="AWN23689.1"/>
    </source>
</evidence>